<dbReference type="InterPro" id="IPR006674">
    <property type="entry name" value="HD_domain"/>
</dbReference>
<protein>
    <submittedName>
        <fullName evidence="2">HD domain-containing protein</fullName>
    </submittedName>
</protein>
<dbReference type="Proteomes" id="UP000627166">
    <property type="component" value="Unassembled WGS sequence"/>
</dbReference>
<evidence type="ECO:0000259" key="1">
    <source>
        <dbReference type="PROSITE" id="PS51831"/>
    </source>
</evidence>
<gene>
    <name evidence="2" type="ORF">H9637_00370</name>
</gene>
<dbReference type="Gene3D" id="1.10.3210.10">
    <property type="entry name" value="Hypothetical protein af1432"/>
    <property type="match status" value="1"/>
</dbReference>
<dbReference type="PROSITE" id="PS51831">
    <property type="entry name" value="HD"/>
    <property type="match status" value="1"/>
</dbReference>
<proteinExistence type="predicted"/>
<evidence type="ECO:0000313" key="3">
    <source>
        <dbReference type="Proteomes" id="UP000627166"/>
    </source>
</evidence>
<dbReference type="SMART" id="SM00471">
    <property type="entry name" value="HDc"/>
    <property type="match status" value="1"/>
</dbReference>
<feature type="domain" description="HD" evidence="1">
    <location>
        <begin position="40"/>
        <end position="142"/>
    </location>
</feature>
<dbReference type="InterPro" id="IPR003607">
    <property type="entry name" value="HD/PDEase_dom"/>
</dbReference>
<accession>A0ABR8YMN7</accession>
<keyword evidence="3" id="KW-1185">Reference proteome</keyword>
<sequence>MKKLIDNNERINKILNNEDFIKYVNELKILEEERKFCRHGIDHSLDVARIMYIKSLEENLNINKDIIYGAALLHDLGRVLQYKENIEHHKGSSIIAKDILIHCGYKEKEIEEILIAIENHRNNNKETNLSKLLYSCDKLSRLCFQCSSIDECNWKKEKKNMIITY</sequence>
<name>A0ABR8YMN7_9CLOT</name>
<dbReference type="RefSeq" id="WP_191738355.1">
    <property type="nucleotide sequence ID" value="NZ_JACSQB010000003.1"/>
</dbReference>
<comment type="caution">
    <text evidence="2">The sequence shown here is derived from an EMBL/GenBank/DDBJ whole genome shotgun (WGS) entry which is preliminary data.</text>
</comment>
<dbReference type="CDD" id="cd00077">
    <property type="entry name" value="HDc"/>
    <property type="match status" value="1"/>
</dbReference>
<evidence type="ECO:0000313" key="2">
    <source>
        <dbReference type="EMBL" id="MBD8045510.1"/>
    </source>
</evidence>
<dbReference type="SUPFAM" id="SSF109604">
    <property type="entry name" value="HD-domain/PDEase-like"/>
    <property type="match status" value="1"/>
</dbReference>
<dbReference type="Pfam" id="PF01966">
    <property type="entry name" value="HD"/>
    <property type="match status" value="1"/>
</dbReference>
<organism evidence="2 3">
    <name type="scientific">Clostridium faecium</name>
    <dbReference type="NCBI Taxonomy" id="2762223"/>
    <lineage>
        <taxon>Bacteria</taxon>
        <taxon>Bacillati</taxon>
        <taxon>Bacillota</taxon>
        <taxon>Clostridia</taxon>
        <taxon>Eubacteriales</taxon>
        <taxon>Clostridiaceae</taxon>
        <taxon>Clostridium</taxon>
    </lineage>
</organism>
<reference evidence="2 3" key="1">
    <citation type="submission" date="2020-08" db="EMBL/GenBank/DDBJ databases">
        <title>A Genomic Blueprint of the Chicken Gut Microbiome.</title>
        <authorList>
            <person name="Gilroy R."/>
            <person name="Ravi A."/>
            <person name="Getino M."/>
            <person name="Pursley I."/>
            <person name="Horton D.L."/>
            <person name="Alikhan N.-F."/>
            <person name="Baker D."/>
            <person name="Gharbi K."/>
            <person name="Hall N."/>
            <person name="Watson M."/>
            <person name="Adriaenssens E.M."/>
            <person name="Foster-Nyarko E."/>
            <person name="Jarju S."/>
            <person name="Secka A."/>
            <person name="Antonio M."/>
            <person name="Oren A."/>
            <person name="Chaudhuri R."/>
            <person name="La Ragione R.M."/>
            <person name="Hildebrand F."/>
            <person name="Pallen M.J."/>
        </authorList>
    </citation>
    <scope>NUCLEOTIDE SEQUENCE [LARGE SCALE GENOMIC DNA]</scope>
    <source>
        <strain evidence="2 3">N37</strain>
    </source>
</reference>
<dbReference type="EMBL" id="JACSQB010000003">
    <property type="protein sequence ID" value="MBD8045510.1"/>
    <property type="molecule type" value="Genomic_DNA"/>
</dbReference>